<protein>
    <submittedName>
        <fullName evidence="1">Uncharacterized protein</fullName>
    </submittedName>
</protein>
<dbReference type="KEGG" id="efr:EFREU_v1c05530"/>
<proteinExistence type="predicted"/>
<evidence type="ECO:0000313" key="2">
    <source>
        <dbReference type="Proteomes" id="UP000232222"/>
    </source>
</evidence>
<keyword evidence="2" id="KW-1185">Reference proteome</keyword>
<sequence>MSKFVSRKELHAEEIQQVNRDITSLQDSTRDTQFLSAIIKILTEIDYEYFNELIQDLRSTFDIDKYYFDSDKNKNGMSNEVLHLLENHIQELMSMSLDSEKIINQNDSLNHGVIEVSSSLYKQQIAASKAIETSYTQKLADLVPLWEEKGKVLTRNQFEPQVLTGLMKQNEHYDTLAILKFTHDLMQKEITATHEQKNRYKIKFKWFLIVAPILLIGIVLAIILPFFI</sequence>
<gene>
    <name evidence="1" type="ORF">EFREU_v1c05530</name>
</gene>
<dbReference type="Proteomes" id="UP000232222">
    <property type="component" value="Chromosome"/>
</dbReference>
<accession>A0A2K8NS42</accession>
<name>A0A2K8NS42_9MOLU</name>
<dbReference type="OrthoDB" id="389401at2"/>
<dbReference type="RefSeq" id="WP_100609617.1">
    <property type="nucleotide sequence ID" value="NZ_CP024962.1"/>
</dbReference>
<evidence type="ECO:0000313" key="1">
    <source>
        <dbReference type="EMBL" id="ATZ16574.1"/>
    </source>
</evidence>
<dbReference type="AlphaFoldDB" id="A0A2K8NS42"/>
<dbReference type="EMBL" id="CP024962">
    <property type="protein sequence ID" value="ATZ16574.1"/>
    <property type="molecule type" value="Genomic_DNA"/>
</dbReference>
<organism evidence="1 2">
    <name type="scientific">Entomoplasma freundtii</name>
    <dbReference type="NCBI Taxonomy" id="74700"/>
    <lineage>
        <taxon>Bacteria</taxon>
        <taxon>Bacillati</taxon>
        <taxon>Mycoplasmatota</taxon>
        <taxon>Mollicutes</taxon>
        <taxon>Entomoplasmatales</taxon>
        <taxon>Entomoplasmataceae</taxon>
        <taxon>Entomoplasma</taxon>
    </lineage>
</organism>
<reference evidence="1 2" key="1">
    <citation type="submission" date="2017-11" db="EMBL/GenBank/DDBJ databases">
        <title>Genome sequence of Entomoplasma freundtii BARC 318 (ATCC 51999).</title>
        <authorList>
            <person name="Lo W.-S."/>
            <person name="Gasparich G.E."/>
            <person name="Kuo C.-H."/>
        </authorList>
    </citation>
    <scope>NUCLEOTIDE SEQUENCE [LARGE SCALE GENOMIC DNA]</scope>
    <source>
        <strain evidence="1 2">BARC 318</strain>
    </source>
</reference>